<evidence type="ECO:0000313" key="5">
    <source>
        <dbReference type="Proteomes" id="UP000636661"/>
    </source>
</evidence>
<keyword evidence="2" id="KW-1133">Transmembrane helix</keyword>
<feature type="region of interest" description="Disordered" evidence="1">
    <location>
        <begin position="506"/>
        <end position="551"/>
    </location>
</feature>
<proteinExistence type="predicted"/>
<sequence length="551" mass="57572">MSPGDGAGPDGWQRLDKRAVLVTALVMAGLAAGVCAPVLLGLGGGALFGDGPRRGGVLPLLAAAVVPVLGGAAVEYVRWSRTRYRIGPERAELHSGLLLVKRRSLARSRIRSVDLTAHPLLRVLGLVKVRIGTGEHTGGDSTLELHPVSRAEGERLRRELLARPAAPAGDGHRNGLLAALDPRWIRYAPLSFVAPLLGGAAAGGVMQVGEWFGAQDEVITWVGDRFRDTSVGWVVLALGTAALLAGVVGALGLWVEMWWNHRLEREPGGTLRVRRGLLTTRSISVEERRLRGVEVVEPLGARLAGAARVDAVATGIAEPGDDRHADHKTLLPPVPRHLAHEVAARVLREAVAPTGTPLTAHPRAARARRLRWGAGAALLPLLVLAVLGVVLTGEPAEAVSVVAVGCALVLPPLAVLAALDAYRGLGHGISGAYLVTRSGTVLRATVALHRGGVIGWTIGQSYFQRRAGLVTLTATTAAGAGAYHVHDADRSEGLAFARAAVPGLLEPFLEPAPKPDPEPDPDPDPDREPKPDPGPGPGRAVDDGGPAHPRG</sequence>
<dbReference type="Pfam" id="PF03703">
    <property type="entry name" value="bPH_2"/>
    <property type="match status" value="2"/>
</dbReference>
<feature type="transmembrane region" description="Helical" evidence="2">
    <location>
        <begin position="233"/>
        <end position="255"/>
    </location>
</feature>
<accession>A0A918M2D7</accession>
<organism evidence="4 5">
    <name type="scientific">Streptomyces lavendofoliae</name>
    <dbReference type="NCBI Taxonomy" id="67314"/>
    <lineage>
        <taxon>Bacteria</taxon>
        <taxon>Bacillati</taxon>
        <taxon>Actinomycetota</taxon>
        <taxon>Actinomycetes</taxon>
        <taxon>Kitasatosporales</taxon>
        <taxon>Streptomycetaceae</taxon>
        <taxon>Streptomyces</taxon>
    </lineage>
</organism>
<feature type="transmembrane region" description="Helical" evidence="2">
    <location>
        <begin position="20"/>
        <end position="44"/>
    </location>
</feature>
<protein>
    <recommendedName>
        <fullName evidence="3">YdbS-like PH domain-containing protein</fullName>
    </recommendedName>
</protein>
<keyword evidence="2" id="KW-0812">Transmembrane</keyword>
<dbReference type="Proteomes" id="UP000636661">
    <property type="component" value="Unassembled WGS sequence"/>
</dbReference>
<keyword evidence="2" id="KW-0472">Membrane</keyword>
<dbReference type="RefSeq" id="WP_189548670.1">
    <property type="nucleotide sequence ID" value="NZ_BMTP01000001.1"/>
</dbReference>
<feature type="transmembrane region" description="Helical" evidence="2">
    <location>
        <begin position="372"/>
        <end position="392"/>
    </location>
</feature>
<reference evidence="4" key="2">
    <citation type="submission" date="2020-09" db="EMBL/GenBank/DDBJ databases">
        <authorList>
            <person name="Sun Q."/>
            <person name="Ohkuma M."/>
        </authorList>
    </citation>
    <scope>NUCLEOTIDE SEQUENCE</scope>
    <source>
        <strain evidence="4">JCM 4391</strain>
    </source>
</reference>
<feature type="transmembrane region" description="Helical" evidence="2">
    <location>
        <begin position="56"/>
        <end position="77"/>
    </location>
</feature>
<gene>
    <name evidence="4" type="ORF">GCM10010274_04450</name>
</gene>
<feature type="domain" description="YdbS-like PH" evidence="3">
    <location>
        <begin position="422"/>
        <end position="496"/>
    </location>
</feature>
<name>A0A918M2D7_9ACTN</name>
<evidence type="ECO:0000313" key="4">
    <source>
        <dbReference type="EMBL" id="GGU20989.1"/>
    </source>
</evidence>
<dbReference type="PANTHER" id="PTHR34473:SF2">
    <property type="entry name" value="UPF0699 TRANSMEMBRANE PROTEIN YDBT"/>
    <property type="match status" value="1"/>
</dbReference>
<feature type="transmembrane region" description="Helical" evidence="2">
    <location>
        <begin position="398"/>
        <end position="419"/>
    </location>
</feature>
<feature type="transmembrane region" description="Helical" evidence="2">
    <location>
        <begin position="192"/>
        <end position="213"/>
    </location>
</feature>
<evidence type="ECO:0000256" key="1">
    <source>
        <dbReference type="SAM" id="MobiDB-lite"/>
    </source>
</evidence>
<keyword evidence="5" id="KW-1185">Reference proteome</keyword>
<dbReference type="InterPro" id="IPR005182">
    <property type="entry name" value="YdbS-like_PH"/>
</dbReference>
<feature type="domain" description="YdbS-like PH" evidence="3">
    <location>
        <begin position="79"/>
        <end position="152"/>
    </location>
</feature>
<dbReference type="EMBL" id="BMTP01000001">
    <property type="protein sequence ID" value="GGU20989.1"/>
    <property type="molecule type" value="Genomic_DNA"/>
</dbReference>
<evidence type="ECO:0000256" key="2">
    <source>
        <dbReference type="SAM" id="Phobius"/>
    </source>
</evidence>
<evidence type="ECO:0000259" key="3">
    <source>
        <dbReference type="Pfam" id="PF03703"/>
    </source>
</evidence>
<comment type="caution">
    <text evidence="4">The sequence shown here is derived from an EMBL/GenBank/DDBJ whole genome shotgun (WGS) entry which is preliminary data.</text>
</comment>
<reference evidence="4" key="1">
    <citation type="journal article" date="2014" name="Int. J. Syst. Evol. Microbiol.">
        <title>Complete genome sequence of Corynebacterium casei LMG S-19264T (=DSM 44701T), isolated from a smear-ripened cheese.</title>
        <authorList>
            <consortium name="US DOE Joint Genome Institute (JGI-PGF)"/>
            <person name="Walter F."/>
            <person name="Albersmeier A."/>
            <person name="Kalinowski J."/>
            <person name="Ruckert C."/>
        </authorList>
    </citation>
    <scope>NUCLEOTIDE SEQUENCE</scope>
    <source>
        <strain evidence="4">JCM 4391</strain>
    </source>
</reference>
<dbReference type="PANTHER" id="PTHR34473">
    <property type="entry name" value="UPF0699 TRANSMEMBRANE PROTEIN YDBS"/>
    <property type="match status" value="1"/>
</dbReference>
<dbReference type="AlphaFoldDB" id="A0A918M2D7"/>